<sequence>MHVLRHISLAISAAAAILGSLVFLAWNYFYKRRVWSPGHRCAVTREVEESWDQQILVLGLNGSGKSSIMRGLSGGRVPVAFSPTRGFNAISVNVEGYKLHLLEIGGSKNLRSYWAQYLKRACVLVYVVDSTDRERLPLAKEELHSLLQAASELPLVVLANKQDLPNAVSISELHEALMLDTIEHQRECFLLALSLDLAESLTDLWELLLKLVPFLPKEHPNSLCHPGASNCHLQKCT</sequence>
<dbReference type="Proteomes" id="UP000886611">
    <property type="component" value="Unassembled WGS sequence"/>
</dbReference>
<keyword evidence="1" id="KW-0342">GTP-binding</keyword>
<comment type="caution">
    <text evidence="3">The sequence shown here is derived from an EMBL/GenBank/DDBJ whole genome shotgun (WGS) entry which is preliminary data.</text>
</comment>
<feature type="non-terminal residue" evidence="3">
    <location>
        <position position="1"/>
    </location>
</feature>
<evidence type="ECO:0000313" key="3">
    <source>
        <dbReference type="EMBL" id="KAG2455539.1"/>
    </source>
</evidence>
<dbReference type="SMART" id="SM00178">
    <property type="entry name" value="SAR"/>
    <property type="match status" value="1"/>
</dbReference>
<dbReference type="RefSeq" id="XP_039631994.1">
    <property type="nucleotide sequence ID" value="XM_039776060.1"/>
</dbReference>
<dbReference type="PROSITE" id="PS51417">
    <property type="entry name" value="ARF"/>
    <property type="match status" value="1"/>
</dbReference>
<keyword evidence="4" id="KW-1185">Reference proteome</keyword>
<reference evidence="3 4" key="1">
    <citation type="journal article" date="2021" name="Cell">
        <title>Tracing the genetic footprints of vertebrate landing in non-teleost ray-finned fishes.</title>
        <authorList>
            <person name="Bi X."/>
            <person name="Wang K."/>
            <person name="Yang L."/>
            <person name="Pan H."/>
            <person name="Jiang H."/>
            <person name="Wei Q."/>
            <person name="Fang M."/>
            <person name="Yu H."/>
            <person name="Zhu C."/>
            <person name="Cai Y."/>
            <person name="He Y."/>
            <person name="Gan X."/>
            <person name="Zeng H."/>
            <person name="Yu D."/>
            <person name="Zhu Y."/>
            <person name="Jiang H."/>
            <person name="Qiu Q."/>
            <person name="Yang H."/>
            <person name="Zhang Y.E."/>
            <person name="Wang W."/>
            <person name="Zhu M."/>
            <person name="He S."/>
            <person name="Zhang G."/>
        </authorList>
    </citation>
    <scope>NUCLEOTIDE SEQUENCE [LARGE SCALE GENOMIC DNA]</scope>
    <source>
        <strain evidence="3">Bchr_013</strain>
    </source>
</reference>
<protein>
    <submittedName>
        <fullName evidence="3">ARL10 protein</fullName>
    </submittedName>
</protein>
<dbReference type="EMBL" id="JAATIS010009265">
    <property type="protein sequence ID" value="KAG2455539.1"/>
    <property type="molecule type" value="Genomic_DNA"/>
</dbReference>
<accession>A0A8X7WUF2</accession>
<dbReference type="PANTHER" id="PTHR46724:SF1">
    <property type="entry name" value="ADP RIBOSYLATION FACTOR LIKE GTPASE 10"/>
    <property type="match status" value="1"/>
</dbReference>
<dbReference type="AlphaFoldDB" id="A0A8X7WUF2"/>
<dbReference type="SMART" id="SM00177">
    <property type="entry name" value="ARF"/>
    <property type="match status" value="1"/>
</dbReference>
<organism evidence="3 4">
    <name type="scientific">Polypterus senegalus</name>
    <name type="common">Senegal bichir</name>
    <dbReference type="NCBI Taxonomy" id="55291"/>
    <lineage>
        <taxon>Eukaryota</taxon>
        <taxon>Metazoa</taxon>
        <taxon>Chordata</taxon>
        <taxon>Craniata</taxon>
        <taxon>Vertebrata</taxon>
        <taxon>Euteleostomi</taxon>
        <taxon>Actinopterygii</taxon>
        <taxon>Polypteriformes</taxon>
        <taxon>Polypteridae</taxon>
        <taxon>Polypterus</taxon>
    </lineage>
</organism>
<dbReference type="PANTHER" id="PTHR46724">
    <property type="entry name" value="ADP-RIBOSYLATION FACTOR-LIKE PROTEIN 9-RELATED"/>
    <property type="match status" value="1"/>
</dbReference>
<dbReference type="GO" id="GO:0005525">
    <property type="term" value="F:GTP binding"/>
    <property type="evidence" value="ECO:0007669"/>
    <property type="project" value="UniProtKB-KW"/>
</dbReference>
<dbReference type="OrthoDB" id="413813at2759"/>
<feature type="binding site" evidence="1">
    <location>
        <position position="106"/>
    </location>
    <ligand>
        <name>GTP</name>
        <dbReference type="ChEBI" id="CHEBI:37565"/>
    </ligand>
</feature>
<dbReference type="Gene3D" id="3.40.50.300">
    <property type="entry name" value="P-loop containing nucleotide triphosphate hydrolases"/>
    <property type="match status" value="1"/>
</dbReference>
<evidence type="ECO:0000256" key="2">
    <source>
        <dbReference type="PIRSR" id="PIRSR606689-2"/>
    </source>
</evidence>
<dbReference type="InterPro" id="IPR053254">
    <property type="entry name" value="Arf-like_GTPase"/>
</dbReference>
<dbReference type="GO" id="GO:0003924">
    <property type="term" value="F:GTPase activity"/>
    <property type="evidence" value="ECO:0007669"/>
    <property type="project" value="InterPro"/>
</dbReference>
<dbReference type="GO" id="GO:0046872">
    <property type="term" value="F:metal ion binding"/>
    <property type="evidence" value="ECO:0007669"/>
    <property type="project" value="UniProtKB-KW"/>
</dbReference>
<dbReference type="InterPro" id="IPR027417">
    <property type="entry name" value="P-loop_NTPase"/>
</dbReference>
<keyword evidence="2" id="KW-0479">Metal-binding</keyword>
<keyword evidence="1" id="KW-0547">Nucleotide-binding</keyword>
<dbReference type="InterPro" id="IPR006689">
    <property type="entry name" value="Small_GTPase_ARF/SAR"/>
</dbReference>
<feature type="binding site" evidence="2">
    <location>
        <position position="84"/>
    </location>
    <ligand>
        <name>Mg(2+)</name>
        <dbReference type="ChEBI" id="CHEBI:18420"/>
    </ligand>
</feature>
<proteinExistence type="predicted"/>
<name>A0A8X7WUF2_POLSE</name>
<dbReference type="PRINTS" id="PR00328">
    <property type="entry name" value="SAR1GTPBP"/>
</dbReference>
<keyword evidence="2" id="KW-0460">Magnesium</keyword>
<feature type="non-terminal residue" evidence="3">
    <location>
        <position position="237"/>
    </location>
</feature>
<feature type="binding site" evidence="1">
    <location>
        <begin position="59"/>
        <end position="66"/>
    </location>
    <ligand>
        <name>GTP</name>
        <dbReference type="ChEBI" id="CHEBI:37565"/>
    </ligand>
</feature>
<feature type="binding site" evidence="2">
    <location>
        <position position="66"/>
    </location>
    <ligand>
        <name>Mg(2+)</name>
        <dbReference type="ChEBI" id="CHEBI:18420"/>
    </ligand>
</feature>
<dbReference type="SUPFAM" id="SSF52540">
    <property type="entry name" value="P-loop containing nucleoside triphosphate hydrolases"/>
    <property type="match status" value="1"/>
</dbReference>
<evidence type="ECO:0000313" key="4">
    <source>
        <dbReference type="Proteomes" id="UP000886611"/>
    </source>
</evidence>
<feature type="binding site" evidence="1">
    <location>
        <begin position="160"/>
        <end position="163"/>
    </location>
    <ligand>
        <name>GTP</name>
        <dbReference type="ChEBI" id="CHEBI:37565"/>
    </ligand>
</feature>
<dbReference type="GeneID" id="120543159"/>
<dbReference type="Pfam" id="PF00025">
    <property type="entry name" value="Arf"/>
    <property type="match status" value="1"/>
</dbReference>
<gene>
    <name evidence="3" type="primary">Arl10</name>
    <name evidence="3" type="ORF">GTO96_0007037</name>
</gene>
<evidence type="ECO:0000256" key="1">
    <source>
        <dbReference type="PIRSR" id="PIRSR606689-1"/>
    </source>
</evidence>